<dbReference type="InterPro" id="IPR007712">
    <property type="entry name" value="RelE/ParE_toxin"/>
</dbReference>
<proteinExistence type="predicted"/>
<dbReference type="AlphaFoldDB" id="A0A0G0H0Q5"/>
<protein>
    <submittedName>
        <fullName evidence="2">Addiction module toxin, RelE/StbE family</fullName>
    </submittedName>
</protein>
<evidence type="ECO:0000313" key="3">
    <source>
        <dbReference type="Proteomes" id="UP000033876"/>
    </source>
</evidence>
<accession>A0A0G0H0Q5</accession>
<dbReference type="Gene3D" id="3.30.2310.20">
    <property type="entry name" value="RelE-like"/>
    <property type="match status" value="1"/>
</dbReference>
<sequence>MTDLNKKLKISFSFNFENILHKISKKDKSTFKEIEKQILKIFNNPLIGKPLRNVLKNYRRVHIDSFVLLYRINEEEIIFVDYDHHDKIYKKY</sequence>
<dbReference type="Pfam" id="PF05016">
    <property type="entry name" value="ParE_toxin"/>
    <property type="match status" value="1"/>
</dbReference>
<comment type="caution">
    <text evidence="2">The sequence shown here is derived from an EMBL/GenBank/DDBJ whole genome shotgun (WGS) entry which is preliminary data.</text>
</comment>
<evidence type="ECO:0000313" key="2">
    <source>
        <dbReference type="EMBL" id="KKQ35782.1"/>
    </source>
</evidence>
<reference evidence="2 3" key="1">
    <citation type="journal article" date="2015" name="Nature">
        <title>rRNA introns, odd ribosomes, and small enigmatic genomes across a large radiation of phyla.</title>
        <authorList>
            <person name="Brown C.T."/>
            <person name="Hug L.A."/>
            <person name="Thomas B.C."/>
            <person name="Sharon I."/>
            <person name="Castelle C.J."/>
            <person name="Singh A."/>
            <person name="Wilkins M.J."/>
            <person name="Williams K.H."/>
            <person name="Banfield J.F."/>
        </authorList>
    </citation>
    <scope>NUCLEOTIDE SEQUENCE [LARGE SCALE GENOMIC DNA]</scope>
</reference>
<organism evidence="2 3">
    <name type="scientific">Candidatus Nomurabacteria bacterium GW2011_GWB1_37_5</name>
    <dbReference type="NCBI Taxonomy" id="1618742"/>
    <lineage>
        <taxon>Bacteria</taxon>
        <taxon>Candidatus Nomuraibacteriota</taxon>
    </lineage>
</organism>
<dbReference type="Proteomes" id="UP000033876">
    <property type="component" value="Unassembled WGS sequence"/>
</dbReference>
<dbReference type="InterPro" id="IPR035093">
    <property type="entry name" value="RelE/ParE_toxin_dom_sf"/>
</dbReference>
<dbReference type="EMBL" id="LBTF01000005">
    <property type="protein sequence ID" value="KKQ35782.1"/>
    <property type="molecule type" value="Genomic_DNA"/>
</dbReference>
<keyword evidence="1" id="KW-1277">Toxin-antitoxin system</keyword>
<evidence type="ECO:0000256" key="1">
    <source>
        <dbReference type="ARBA" id="ARBA00022649"/>
    </source>
</evidence>
<gene>
    <name evidence="2" type="ORF">US50_C0005G0018</name>
</gene>
<dbReference type="SUPFAM" id="SSF143011">
    <property type="entry name" value="RelE-like"/>
    <property type="match status" value="1"/>
</dbReference>
<dbReference type="NCBIfam" id="TIGR02385">
    <property type="entry name" value="RelE_StbE"/>
    <property type="match status" value="1"/>
</dbReference>
<name>A0A0G0H0Q5_9BACT</name>